<evidence type="ECO:0000313" key="2">
    <source>
        <dbReference type="Proteomes" id="UP001060215"/>
    </source>
</evidence>
<evidence type="ECO:0000313" key="1">
    <source>
        <dbReference type="EMBL" id="KAI7997840.1"/>
    </source>
</evidence>
<sequence length="195" mass="20747">MGAQSMLVSMVLFVSVVVVVTATTTVEDQCSNDFEKLVTCLNYATGKAAAPTTECCSSVAEIKDKDPVCLCYIIQQTYNGSEQIKNMGIQQSRLLQLPSSCKLTNASITDCPKLLNISASSPDYKIFTNPSSPSTTHSTTIGTSTTPASTTTGTSSPIRSSNSSWSAHRPRLAGLVSIVMAIFFNVIPVEIVSTF</sequence>
<dbReference type="Proteomes" id="UP001060215">
    <property type="component" value="Chromosome 10"/>
</dbReference>
<organism evidence="1 2">
    <name type="scientific">Camellia lanceoleosa</name>
    <dbReference type="NCBI Taxonomy" id="1840588"/>
    <lineage>
        <taxon>Eukaryota</taxon>
        <taxon>Viridiplantae</taxon>
        <taxon>Streptophyta</taxon>
        <taxon>Embryophyta</taxon>
        <taxon>Tracheophyta</taxon>
        <taxon>Spermatophyta</taxon>
        <taxon>Magnoliopsida</taxon>
        <taxon>eudicotyledons</taxon>
        <taxon>Gunneridae</taxon>
        <taxon>Pentapetalae</taxon>
        <taxon>asterids</taxon>
        <taxon>Ericales</taxon>
        <taxon>Theaceae</taxon>
        <taxon>Camellia</taxon>
    </lineage>
</organism>
<proteinExistence type="predicted"/>
<dbReference type="EMBL" id="CM045767">
    <property type="protein sequence ID" value="KAI7997840.1"/>
    <property type="molecule type" value="Genomic_DNA"/>
</dbReference>
<comment type="caution">
    <text evidence="1">The sequence shown here is derived from an EMBL/GenBank/DDBJ whole genome shotgun (WGS) entry which is preliminary data.</text>
</comment>
<protein>
    <submittedName>
        <fullName evidence="1">Non-specific lipid transfer protein GPI-anchored 1</fullName>
    </submittedName>
</protein>
<reference evidence="1 2" key="1">
    <citation type="journal article" date="2022" name="Plant J.">
        <title>Chromosome-level genome of Camellia lanceoleosa provides a valuable resource for understanding genome evolution and self-incompatibility.</title>
        <authorList>
            <person name="Gong W."/>
            <person name="Xiao S."/>
            <person name="Wang L."/>
            <person name="Liao Z."/>
            <person name="Chang Y."/>
            <person name="Mo W."/>
            <person name="Hu G."/>
            <person name="Li W."/>
            <person name="Zhao G."/>
            <person name="Zhu H."/>
            <person name="Hu X."/>
            <person name="Ji K."/>
            <person name="Xiang X."/>
            <person name="Song Q."/>
            <person name="Yuan D."/>
            <person name="Jin S."/>
            <person name="Zhang L."/>
        </authorList>
    </citation>
    <scope>NUCLEOTIDE SEQUENCE [LARGE SCALE GENOMIC DNA]</scope>
    <source>
        <strain evidence="1">SQ_2022a</strain>
    </source>
</reference>
<name>A0ACC0GCF1_9ERIC</name>
<accession>A0ACC0GCF1</accession>
<keyword evidence="2" id="KW-1185">Reference proteome</keyword>
<gene>
    <name evidence="1" type="ORF">LOK49_LG10G00124</name>
</gene>